<proteinExistence type="predicted"/>
<gene>
    <name evidence="1" type="ORF">EOE18_10680</name>
</gene>
<dbReference type="Proteomes" id="UP000282837">
    <property type="component" value="Unassembled WGS sequence"/>
</dbReference>
<name>A0A437N3X8_9SPHN</name>
<sequence length="295" mass="33371">MTRKLFVIGNGFDLHHGIRSGYSDFGRYVKSADPDVYALIEEYLGIDDDFWKTFEERLASFDSDTVIDNAEQFLVSYGSDDWKDSAHHDFEYEIERVVSGLADGMRGRFAKWIRQLAMPAAGSFTAVRCIDPTAAFLNFNYTPTLQQLYGVPDSNVLHIHGQASDQDAQIVLGHGWDRSAEDRLSNSVDEDTDTRVAGGYRLIDDYFARTFKPTEQIIKRNRSWFDNLVDVSEVFVLGHSLSDVDESYLREVASHVDPAARWTVSYRSSLTHTCERFANFAVPRCTVTFAGLASL</sequence>
<dbReference type="OrthoDB" id="5903604at2"/>
<dbReference type="EMBL" id="SACO01000007">
    <property type="protein sequence ID" value="RVU04625.1"/>
    <property type="molecule type" value="Genomic_DNA"/>
</dbReference>
<dbReference type="RefSeq" id="WP_127709301.1">
    <property type="nucleotide sequence ID" value="NZ_SACO01000007.1"/>
</dbReference>
<dbReference type="InterPro" id="IPR025935">
    <property type="entry name" value="AbiH"/>
</dbReference>
<evidence type="ECO:0008006" key="3">
    <source>
        <dbReference type="Google" id="ProtNLM"/>
    </source>
</evidence>
<comment type="caution">
    <text evidence="1">The sequence shown here is derived from an EMBL/GenBank/DDBJ whole genome shotgun (WGS) entry which is preliminary data.</text>
</comment>
<evidence type="ECO:0000313" key="1">
    <source>
        <dbReference type="EMBL" id="RVU04625.1"/>
    </source>
</evidence>
<evidence type="ECO:0000313" key="2">
    <source>
        <dbReference type="Proteomes" id="UP000282837"/>
    </source>
</evidence>
<organism evidence="1 2">
    <name type="scientific">Novosphingobium umbonatum</name>
    <dbReference type="NCBI Taxonomy" id="1908524"/>
    <lineage>
        <taxon>Bacteria</taxon>
        <taxon>Pseudomonadati</taxon>
        <taxon>Pseudomonadota</taxon>
        <taxon>Alphaproteobacteria</taxon>
        <taxon>Sphingomonadales</taxon>
        <taxon>Sphingomonadaceae</taxon>
        <taxon>Novosphingobium</taxon>
    </lineage>
</organism>
<dbReference type="Pfam" id="PF14253">
    <property type="entry name" value="AbiH"/>
    <property type="match status" value="1"/>
</dbReference>
<dbReference type="AlphaFoldDB" id="A0A437N3X8"/>
<reference evidence="1 2" key="1">
    <citation type="submission" date="2019-01" db="EMBL/GenBank/DDBJ databases">
        <authorList>
            <person name="Chen W.-M."/>
        </authorList>
    </citation>
    <scope>NUCLEOTIDE SEQUENCE [LARGE SCALE GENOMIC DNA]</scope>
    <source>
        <strain evidence="1 2">FSY-9</strain>
    </source>
</reference>
<protein>
    <recommendedName>
        <fullName evidence="3">Bacteriophage abortive infection AbiH</fullName>
    </recommendedName>
</protein>
<keyword evidence="2" id="KW-1185">Reference proteome</keyword>
<accession>A0A437N3X8</accession>